<dbReference type="EMBL" id="BPFZ01000002">
    <property type="protein sequence ID" value="GIU66395.1"/>
    <property type="molecule type" value="Genomic_DNA"/>
</dbReference>
<evidence type="ECO:0000313" key="11">
    <source>
        <dbReference type="EMBL" id="GIU66395.1"/>
    </source>
</evidence>
<protein>
    <recommendedName>
        <fullName evidence="3">tRNA threonylcarbamoyladenosine biosynthesis protein TsaE</fullName>
    </recommendedName>
    <alternativeName>
        <fullName evidence="10">t(6)A37 threonylcarbamoyladenosine biosynthesis protein TsaE</fullName>
    </alternativeName>
</protein>
<evidence type="ECO:0000313" key="12">
    <source>
        <dbReference type="Proteomes" id="UP001161064"/>
    </source>
</evidence>
<proteinExistence type="inferred from homology"/>
<keyword evidence="8" id="KW-0067">ATP-binding</keyword>
<dbReference type="Proteomes" id="UP001161064">
    <property type="component" value="Unassembled WGS sequence"/>
</dbReference>
<evidence type="ECO:0000256" key="2">
    <source>
        <dbReference type="ARBA" id="ARBA00007599"/>
    </source>
</evidence>
<evidence type="ECO:0000256" key="9">
    <source>
        <dbReference type="ARBA" id="ARBA00022842"/>
    </source>
</evidence>
<keyword evidence="12" id="KW-1185">Reference proteome</keyword>
<evidence type="ECO:0000256" key="7">
    <source>
        <dbReference type="ARBA" id="ARBA00022741"/>
    </source>
</evidence>
<dbReference type="Gene3D" id="3.40.50.300">
    <property type="entry name" value="P-loop containing nucleotide triphosphate hydrolases"/>
    <property type="match status" value="1"/>
</dbReference>
<evidence type="ECO:0000256" key="4">
    <source>
        <dbReference type="ARBA" id="ARBA00022490"/>
    </source>
</evidence>
<keyword evidence="7" id="KW-0547">Nucleotide-binding</keyword>
<keyword evidence="5" id="KW-0819">tRNA processing</keyword>
<reference evidence="11" key="1">
    <citation type="submission" date="2021-05" db="EMBL/GenBank/DDBJ databases">
        <authorList>
            <person name="Tanabe Y."/>
        </authorList>
    </citation>
    <scope>NUCLEOTIDE SEQUENCE</scope>
    <source>
        <strain evidence="11">BOTRYCO-1</strain>
    </source>
</reference>
<comment type="similarity">
    <text evidence="2">Belongs to the TsaE family.</text>
</comment>
<dbReference type="NCBIfam" id="TIGR00150">
    <property type="entry name" value="T6A_YjeE"/>
    <property type="match status" value="1"/>
</dbReference>
<dbReference type="PANTHER" id="PTHR33540">
    <property type="entry name" value="TRNA THREONYLCARBAMOYLADENOSINE BIOSYNTHESIS PROTEIN TSAE"/>
    <property type="match status" value="1"/>
</dbReference>
<comment type="subcellular location">
    <subcellularLocation>
        <location evidence="1">Cytoplasm</location>
    </subcellularLocation>
</comment>
<dbReference type="PANTHER" id="PTHR33540:SF2">
    <property type="entry name" value="TRNA THREONYLCARBAMOYLADENOSINE BIOSYNTHESIS PROTEIN TSAE"/>
    <property type="match status" value="1"/>
</dbReference>
<reference evidence="11" key="2">
    <citation type="journal article" date="2023" name="ISME Commun">
        <title>Characterization of a bloom-associated alphaproteobacterial lineage, 'Candidatus Phycosocius': insights into freshwater algal-bacterial interactions.</title>
        <authorList>
            <person name="Tanabe Y."/>
            <person name="Yamaguchi H."/>
            <person name="Yoshida M."/>
            <person name="Kai A."/>
            <person name="Okazaki Y."/>
        </authorList>
    </citation>
    <scope>NUCLEOTIDE SEQUENCE</scope>
    <source>
        <strain evidence="11">BOTRYCO-1</strain>
    </source>
</reference>
<gene>
    <name evidence="11" type="ORF">PsB1_0549</name>
</gene>
<evidence type="ECO:0000256" key="10">
    <source>
        <dbReference type="ARBA" id="ARBA00032441"/>
    </source>
</evidence>
<sequence length="159" mass="17519">MLANLQSISLPTEAETQALGARLASLVQPGDFIALRGPLGAGKTTLARGLICAFMGEEIEVPSPTFTLVQRYEAGLISSHNGQDLMHFDLYRLEDPDDIWELGWEEIGASIALVEWPQKAGPHLPADHLDIEIKFEGNHRIACFSAPATSVWKERLHDF</sequence>
<dbReference type="SUPFAM" id="SSF52540">
    <property type="entry name" value="P-loop containing nucleoside triphosphate hydrolases"/>
    <property type="match status" value="1"/>
</dbReference>
<keyword evidence="4" id="KW-0963">Cytoplasm</keyword>
<evidence type="ECO:0000256" key="6">
    <source>
        <dbReference type="ARBA" id="ARBA00022723"/>
    </source>
</evidence>
<accession>A0ABQ4PTZ1</accession>
<keyword evidence="9" id="KW-0460">Magnesium</keyword>
<dbReference type="InterPro" id="IPR003442">
    <property type="entry name" value="T6A_TsaE"/>
</dbReference>
<dbReference type="InterPro" id="IPR027417">
    <property type="entry name" value="P-loop_NTPase"/>
</dbReference>
<evidence type="ECO:0000256" key="5">
    <source>
        <dbReference type="ARBA" id="ARBA00022694"/>
    </source>
</evidence>
<evidence type="ECO:0000256" key="8">
    <source>
        <dbReference type="ARBA" id="ARBA00022840"/>
    </source>
</evidence>
<comment type="caution">
    <text evidence="11">The sequence shown here is derived from an EMBL/GenBank/DDBJ whole genome shotgun (WGS) entry which is preliminary data.</text>
</comment>
<organism evidence="11 12">
    <name type="scientific">Candidatus Phycosocius spiralis</name>
    <dbReference type="NCBI Taxonomy" id="2815099"/>
    <lineage>
        <taxon>Bacteria</taxon>
        <taxon>Pseudomonadati</taxon>
        <taxon>Pseudomonadota</taxon>
        <taxon>Alphaproteobacteria</taxon>
        <taxon>Caulobacterales</taxon>
        <taxon>Caulobacterales incertae sedis</taxon>
        <taxon>Candidatus Phycosocius</taxon>
    </lineage>
</organism>
<dbReference type="RefSeq" id="WP_284358914.1">
    <property type="nucleotide sequence ID" value="NZ_BPFZ01000002.1"/>
</dbReference>
<evidence type="ECO:0000256" key="1">
    <source>
        <dbReference type="ARBA" id="ARBA00004496"/>
    </source>
</evidence>
<evidence type="ECO:0000256" key="3">
    <source>
        <dbReference type="ARBA" id="ARBA00019010"/>
    </source>
</evidence>
<name>A0ABQ4PTZ1_9PROT</name>
<keyword evidence="6" id="KW-0479">Metal-binding</keyword>
<dbReference type="Pfam" id="PF02367">
    <property type="entry name" value="TsaE"/>
    <property type="match status" value="1"/>
</dbReference>